<feature type="domain" description="Thiamin pyrophosphokinase thiamin-binding" evidence="6">
    <location>
        <begin position="149"/>
        <end position="208"/>
    </location>
</feature>
<keyword evidence="1 7" id="KW-0808">Transferase</keyword>
<dbReference type="GO" id="GO:0005524">
    <property type="term" value="F:ATP binding"/>
    <property type="evidence" value="ECO:0007669"/>
    <property type="project" value="UniProtKB-KW"/>
</dbReference>
<dbReference type="SUPFAM" id="SSF63862">
    <property type="entry name" value="Thiamin pyrophosphokinase, substrate-binding domain"/>
    <property type="match status" value="1"/>
</dbReference>
<protein>
    <recommendedName>
        <fullName evidence="5">Thiamine diphosphokinase</fullName>
        <ecNumber evidence="5">2.7.6.2</ecNumber>
    </recommendedName>
</protein>
<dbReference type="GO" id="GO:0016301">
    <property type="term" value="F:kinase activity"/>
    <property type="evidence" value="ECO:0007669"/>
    <property type="project" value="UniProtKB-KW"/>
</dbReference>
<dbReference type="GO" id="GO:0009229">
    <property type="term" value="P:thiamine diphosphate biosynthetic process"/>
    <property type="evidence" value="ECO:0007669"/>
    <property type="project" value="InterPro"/>
</dbReference>
<dbReference type="PANTHER" id="PTHR41299">
    <property type="entry name" value="THIAMINE PYROPHOSPHOKINASE"/>
    <property type="match status" value="1"/>
</dbReference>
<dbReference type="InterPro" id="IPR053149">
    <property type="entry name" value="TPK"/>
</dbReference>
<dbReference type="GO" id="GO:0030975">
    <property type="term" value="F:thiamine binding"/>
    <property type="evidence" value="ECO:0007669"/>
    <property type="project" value="InterPro"/>
</dbReference>
<dbReference type="InterPro" id="IPR036371">
    <property type="entry name" value="TPK_B1-bd_sf"/>
</dbReference>
<keyword evidence="2" id="KW-0547">Nucleotide-binding</keyword>
<dbReference type="CDD" id="cd07995">
    <property type="entry name" value="TPK"/>
    <property type="match status" value="1"/>
</dbReference>
<evidence type="ECO:0000256" key="2">
    <source>
        <dbReference type="ARBA" id="ARBA00022741"/>
    </source>
</evidence>
<dbReference type="OrthoDB" id="9804377at2"/>
<proteinExistence type="predicted"/>
<evidence type="ECO:0000313" key="7">
    <source>
        <dbReference type="EMBL" id="CEQ04701.1"/>
    </source>
</evidence>
<accession>A0A0C7QMF4</accession>
<dbReference type="GO" id="GO:0006772">
    <property type="term" value="P:thiamine metabolic process"/>
    <property type="evidence" value="ECO:0007669"/>
    <property type="project" value="UniProtKB-UniRule"/>
</dbReference>
<evidence type="ECO:0000256" key="5">
    <source>
        <dbReference type="NCBIfam" id="TIGR01378"/>
    </source>
</evidence>
<organism evidence="7 8">
    <name type="scientific">Paraclostridium sordellii</name>
    <name type="common">Clostridium sordellii</name>
    <dbReference type="NCBI Taxonomy" id="1505"/>
    <lineage>
        <taxon>Bacteria</taxon>
        <taxon>Bacillati</taxon>
        <taxon>Bacillota</taxon>
        <taxon>Clostridia</taxon>
        <taxon>Peptostreptococcales</taxon>
        <taxon>Peptostreptococcaceae</taxon>
        <taxon>Paraclostridium</taxon>
    </lineage>
</organism>
<dbReference type="NCBIfam" id="TIGR01378">
    <property type="entry name" value="thi_PPkinase"/>
    <property type="match status" value="1"/>
</dbReference>
<dbReference type="Pfam" id="PF04265">
    <property type="entry name" value="TPK_B1_binding"/>
    <property type="match status" value="1"/>
</dbReference>
<dbReference type="EC" id="2.7.6.2" evidence="5"/>
<evidence type="ECO:0000256" key="4">
    <source>
        <dbReference type="ARBA" id="ARBA00022840"/>
    </source>
</evidence>
<dbReference type="RefSeq" id="WP_055336631.1">
    <property type="nucleotide sequence ID" value="NZ_CDNF01000025.1"/>
</dbReference>
<evidence type="ECO:0000256" key="3">
    <source>
        <dbReference type="ARBA" id="ARBA00022777"/>
    </source>
</evidence>
<dbReference type="GO" id="GO:0004788">
    <property type="term" value="F:thiamine diphosphokinase activity"/>
    <property type="evidence" value="ECO:0007669"/>
    <property type="project" value="UniProtKB-UniRule"/>
</dbReference>
<sequence>MRACIILNGEIKSKDFLQDTISSNCYEYIICADGGAKYLYELDIIPHYILGDLDSLEEHIIEFYKRKKVEFKKFPSRKNETDTQLCVHLANELGVKELHLLGALGGRVDHTLANINLMYYIKELGIKPIIKSENEDIYIIENENITICGRKGNTVSIIPLKGDLKGITLKNLEYPLNDANIKFGDPIGLSNVMNDDSFNVNLVKGSILIILNKKAV</sequence>
<dbReference type="EMBL" id="CEKZ01000014">
    <property type="protein sequence ID" value="CEQ04701.1"/>
    <property type="molecule type" value="Genomic_DNA"/>
</dbReference>
<dbReference type="InterPro" id="IPR036759">
    <property type="entry name" value="TPK_catalytic_sf"/>
</dbReference>
<keyword evidence="4" id="KW-0067">ATP-binding</keyword>
<dbReference type="InterPro" id="IPR007373">
    <property type="entry name" value="Thiamin_PyroPKinase_B1-bd"/>
</dbReference>
<dbReference type="Gene3D" id="3.40.50.10240">
    <property type="entry name" value="Thiamin pyrophosphokinase, catalytic domain"/>
    <property type="match status" value="1"/>
</dbReference>
<evidence type="ECO:0000313" key="8">
    <source>
        <dbReference type="Proteomes" id="UP000049127"/>
    </source>
</evidence>
<name>A0A0C7QMF4_PARSO</name>
<dbReference type="Pfam" id="PF04263">
    <property type="entry name" value="TPK_catalytic"/>
    <property type="match status" value="1"/>
</dbReference>
<dbReference type="InterPro" id="IPR006282">
    <property type="entry name" value="Thi_PPkinase"/>
</dbReference>
<evidence type="ECO:0000256" key="1">
    <source>
        <dbReference type="ARBA" id="ARBA00022679"/>
    </source>
</evidence>
<dbReference type="PANTHER" id="PTHR41299:SF1">
    <property type="entry name" value="THIAMINE PYROPHOSPHOKINASE"/>
    <property type="match status" value="1"/>
</dbReference>
<gene>
    <name evidence="7" type="primary">thiN</name>
    <name evidence="7" type="ORF">R28058_24191</name>
</gene>
<reference evidence="7 8" key="1">
    <citation type="submission" date="2015-01" db="EMBL/GenBank/DDBJ databases">
        <authorList>
            <person name="Aslett A.Martin."/>
            <person name="De Silva Nishadi"/>
        </authorList>
    </citation>
    <scope>NUCLEOTIDE SEQUENCE [LARGE SCALE GENOMIC DNA]</scope>
    <source>
        <strain evidence="7 8">R28058</strain>
    </source>
</reference>
<dbReference type="Proteomes" id="UP000049127">
    <property type="component" value="Unassembled WGS sequence"/>
</dbReference>
<dbReference type="InterPro" id="IPR007371">
    <property type="entry name" value="TPK_catalytic"/>
</dbReference>
<dbReference type="SUPFAM" id="SSF63999">
    <property type="entry name" value="Thiamin pyrophosphokinase, catalytic domain"/>
    <property type="match status" value="1"/>
</dbReference>
<dbReference type="SMART" id="SM00983">
    <property type="entry name" value="TPK_B1_binding"/>
    <property type="match status" value="1"/>
</dbReference>
<dbReference type="AlphaFoldDB" id="A0A0C7QMF4"/>
<evidence type="ECO:0000259" key="6">
    <source>
        <dbReference type="SMART" id="SM00983"/>
    </source>
</evidence>
<keyword evidence="3 7" id="KW-0418">Kinase</keyword>